<feature type="compositionally biased region" description="Gly residues" evidence="1">
    <location>
        <begin position="237"/>
        <end position="254"/>
    </location>
</feature>
<evidence type="ECO:0000313" key="3">
    <source>
        <dbReference type="Proteomes" id="UP000305064"/>
    </source>
</evidence>
<sequence length="254" mass="28153">MANRKDGKYFVHFDRLFQEAARSREALTAIGYLEINNNNNNNDTSGLASDDPQQISMNNLDVQEDDRSGLLGRNLNLNDRESRAIVQIWFDDAVAEQRRLSGLVNQPRTPEETSEFNAMVAQADRAVAHYYDMLVSAGGSGTVGEVHPTKQFCTYLPLFFFFCNDIRILIMDMVGKWHNRIAWHSSDQCTRGHRLTAQGYTEPPVRISRTARREAAASHGRGQGRGGRGGARRGGRGRGPGRGGRGGNQQGATT</sequence>
<feature type="region of interest" description="Disordered" evidence="1">
    <location>
        <begin position="195"/>
        <end position="254"/>
    </location>
</feature>
<name>A0AB38LHG9_AURPU</name>
<reference evidence="2 3" key="1">
    <citation type="submission" date="2018-10" db="EMBL/GenBank/DDBJ databases">
        <title>Fifty Aureobasidium pullulans genomes reveal a recombining polyextremotolerant generalist.</title>
        <authorList>
            <person name="Gostincar C."/>
            <person name="Turk M."/>
            <person name="Zajc J."/>
            <person name="Gunde-Cimerman N."/>
        </authorList>
    </citation>
    <scope>NUCLEOTIDE SEQUENCE [LARGE SCALE GENOMIC DNA]</scope>
    <source>
        <strain evidence="2 3">EXF-4256</strain>
    </source>
</reference>
<comment type="caution">
    <text evidence="2">The sequence shown here is derived from an EMBL/GenBank/DDBJ whole genome shotgun (WGS) entry which is preliminary data.</text>
</comment>
<dbReference type="EMBL" id="QZBJ01000140">
    <property type="protein sequence ID" value="THY67891.1"/>
    <property type="molecule type" value="Genomic_DNA"/>
</dbReference>
<dbReference type="AlphaFoldDB" id="A0AB38LHG9"/>
<evidence type="ECO:0000313" key="2">
    <source>
        <dbReference type="EMBL" id="THY67891.1"/>
    </source>
</evidence>
<evidence type="ECO:0000256" key="1">
    <source>
        <dbReference type="SAM" id="MobiDB-lite"/>
    </source>
</evidence>
<organism evidence="2 3">
    <name type="scientific">Aureobasidium pullulans</name>
    <name type="common">Black yeast</name>
    <name type="synonym">Pullularia pullulans</name>
    <dbReference type="NCBI Taxonomy" id="5580"/>
    <lineage>
        <taxon>Eukaryota</taxon>
        <taxon>Fungi</taxon>
        <taxon>Dikarya</taxon>
        <taxon>Ascomycota</taxon>
        <taxon>Pezizomycotina</taxon>
        <taxon>Dothideomycetes</taxon>
        <taxon>Dothideomycetidae</taxon>
        <taxon>Dothideales</taxon>
        <taxon>Saccotheciaceae</taxon>
        <taxon>Aureobasidium</taxon>
    </lineage>
</organism>
<dbReference type="Proteomes" id="UP000305064">
    <property type="component" value="Unassembled WGS sequence"/>
</dbReference>
<protein>
    <submittedName>
        <fullName evidence="2">Uncharacterized protein</fullName>
    </submittedName>
</protein>
<gene>
    <name evidence="2" type="ORF">D6C94_10489</name>
</gene>
<accession>A0AB38LHG9</accession>
<proteinExistence type="predicted"/>